<dbReference type="RefSeq" id="WP_270075454.1">
    <property type="nucleotide sequence ID" value="NZ_CP115174.1"/>
</dbReference>
<dbReference type="Proteomes" id="UP001210865">
    <property type="component" value="Chromosome"/>
</dbReference>
<proteinExistence type="predicted"/>
<reference evidence="2 3" key="1">
    <citation type="submission" date="2022-12" db="EMBL/GenBank/DDBJ databases">
        <title>Sphingomonas abieness sp. nov., an endophytic bacterium isolated from Abies koreana.</title>
        <authorList>
            <person name="Jiang L."/>
            <person name="Lee J."/>
        </authorList>
    </citation>
    <scope>NUCLEOTIDE SEQUENCE [LARGE SCALE GENOMIC DNA]</scope>
    <source>
        <strain evidence="3">PAMB 00755</strain>
    </source>
</reference>
<feature type="transmembrane region" description="Helical" evidence="1">
    <location>
        <begin position="46"/>
        <end position="65"/>
    </location>
</feature>
<keyword evidence="1" id="KW-0472">Membrane</keyword>
<evidence type="ECO:0000256" key="1">
    <source>
        <dbReference type="SAM" id="Phobius"/>
    </source>
</evidence>
<evidence type="ECO:0000313" key="3">
    <source>
        <dbReference type="Proteomes" id="UP001210865"/>
    </source>
</evidence>
<sequence length="69" mass="7932">MKTSDSSEAPPPTGDLDILVARIHQDLRKARDARAWRSRAQYRHKMLLALLVAAVPIAEFFYLWFDSAF</sequence>
<name>A0ABY7NLL5_9SPHN</name>
<gene>
    <name evidence="2" type="ORF">PBT88_11325</name>
</gene>
<keyword evidence="1" id="KW-0812">Transmembrane</keyword>
<protein>
    <submittedName>
        <fullName evidence="2">Uncharacterized protein</fullName>
    </submittedName>
</protein>
<evidence type="ECO:0000313" key="2">
    <source>
        <dbReference type="EMBL" id="WBO20804.1"/>
    </source>
</evidence>
<organism evidence="2 3">
    <name type="scientific">Sphingomonas abietis</name>
    <dbReference type="NCBI Taxonomy" id="3012344"/>
    <lineage>
        <taxon>Bacteria</taxon>
        <taxon>Pseudomonadati</taxon>
        <taxon>Pseudomonadota</taxon>
        <taxon>Alphaproteobacteria</taxon>
        <taxon>Sphingomonadales</taxon>
        <taxon>Sphingomonadaceae</taxon>
        <taxon>Sphingomonas</taxon>
    </lineage>
</organism>
<keyword evidence="3" id="KW-1185">Reference proteome</keyword>
<accession>A0ABY7NLL5</accession>
<keyword evidence="1" id="KW-1133">Transmembrane helix</keyword>
<dbReference type="EMBL" id="CP115174">
    <property type="protein sequence ID" value="WBO20804.1"/>
    <property type="molecule type" value="Genomic_DNA"/>
</dbReference>